<evidence type="ECO:0000256" key="1">
    <source>
        <dbReference type="ARBA" id="ARBA00022741"/>
    </source>
</evidence>
<dbReference type="GO" id="GO:0005634">
    <property type="term" value="C:nucleus"/>
    <property type="evidence" value="ECO:0007669"/>
    <property type="project" value="TreeGrafter"/>
</dbReference>
<evidence type="ECO:0000256" key="3">
    <source>
        <dbReference type="ARBA" id="ARBA00022806"/>
    </source>
</evidence>
<feature type="binding site" evidence="6">
    <location>
        <begin position="197"/>
        <end position="204"/>
    </location>
    <ligand>
        <name>ATP</name>
        <dbReference type="ChEBI" id="CHEBI:30616"/>
    </ligand>
</feature>
<gene>
    <name evidence="9" type="ORF">BSAL_38345</name>
</gene>
<evidence type="ECO:0000313" key="10">
    <source>
        <dbReference type="Proteomes" id="UP000051952"/>
    </source>
</evidence>
<dbReference type="InterPro" id="IPR000212">
    <property type="entry name" value="DNA_helicase_UvrD/REP"/>
</dbReference>
<proteinExistence type="predicted"/>
<dbReference type="GO" id="GO:0000725">
    <property type="term" value="P:recombinational repair"/>
    <property type="evidence" value="ECO:0007669"/>
    <property type="project" value="TreeGrafter"/>
</dbReference>
<evidence type="ECO:0000256" key="4">
    <source>
        <dbReference type="ARBA" id="ARBA00022840"/>
    </source>
</evidence>
<dbReference type="InterPro" id="IPR014016">
    <property type="entry name" value="UvrD-like_ATP-bd"/>
</dbReference>
<dbReference type="AlphaFoldDB" id="A0A0S4JTZ3"/>
<dbReference type="OrthoDB" id="1470711at2759"/>
<dbReference type="GO" id="GO:0003677">
    <property type="term" value="F:DNA binding"/>
    <property type="evidence" value="ECO:0007669"/>
    <property type="project" value="UniProtKB-KW"/>
</dbReference>
<dbReference type="GO" id="GO:0016787">
    <property type="term" value="F:hydrolase activity"/>
    <property type="evidence" value="ECO:0007669"/>
    <property type="project" value="UniProtKB-UniRule"/>
</dbReference>
<keyword evidence="10" id="KW-1185">Reference proteome</keyword>
<dbReference type="Proteomes" id="UP000051952">
    <property type="component" value="Unassembled WGS sequence"/>
</dbReference>
<dbReference type="PROSITE" id="PS51198">
    <property type="entry name" value="UVRD_HELICASE_ATP_BIND"/>
    <property type="match status" value="1"/>
</dbReference>
<keyword evidence="3 6" id="KW-0347">Helicase</keyword>
<dbReference type="VEuPathDB" id="TriTrypDB:BSAL_38345"/>
<feature type="compositionally biased region" description="Polar residues" evidence="7">
    <location>
        <begin position="144"/>
        <end position="154"/>
    </location>
</feature>
<name>A0A0S4JTZ3_BODSA</name>
<dbReference type="Gene3D" id="1.10.10.160">
    <property type="match status" value="1"/>
</dbReference>
<dbReference type="Gene3D" id="1.10.486.10">
    <property type="entry name" value="PCRA, domain 4"/>
    <property type="match status" value="1"/>
</dbReference>
<dbReference type="InterPro" id="IPR027417">
    <property type="entry name" value="P-loop_NTPase"/>
</dbReference>
<evidence type="ECO:0000256" key="5">
    <source>
        <dbReference type="ARBA" id="ARBA00023125"/>
    </source>
</evidence>
<keyword evidence="2 6" id="KW-0378">Hydrolase</keyword>
<feature type="region of interest" description="Disordered" evidence="7">
    <location>
        <begin position="131"/>
        <end position="156"/>
    </location>
</feature>
<dbReference type="CDD" id="cd17932">
    <property type="entry name" value="DEXQc_UvrD"/>
    <property type="match status" value="1"/>
</dbReference>
<dbReference type="Pfam" id="PF00580">
    <property type="entry name" value="UvrD-helicase"/>
    <property type="match status" value="1"/>
</dbReference>
<dbReference type="OMA" id="RFTHIIV"/>
<dbReference type="PANTHER" id="PTHR11070">
    <property type="entry name" value="UVRD / RECB / PCRA DNA HELICASE FAMILY MEMBER"/>
    <property type="match status" value="1"/>
</dbReference>
<keyword evidence="4 6" id="KW-0067">ATP-binding</keyword>
<dbReference type="SUPFAM" id="SSF52540">
    <property type="entry name" value="P-loop containing nucleoside triphosphate hydrolases"/>
    <property type="match status" value="1"/>
</dbReference>
<dbReference type="PANTHER" id="PTHR11070:SF2">
    <property type="entry name" value="ATP-DEPENDENT DNA HELICASE SRS2"/>
    <property type="match status" value="1"/>
</dbReference>
<organism evidence="9 10">
    <name type="scientific">Bodo saltans</name>
    <name type="common">Flagellated protozoan</name>
    <dbReference type="NCBI Taxonomy" id="75058"/>
    <lineage>
        <taxon>Eukaryota</taxon>
        <taxon>Discoba</taxon>
        <taxon>Euglenozoa</taxon>
        <taxon>Kinetoplastea</taxon>
        <taxon>Metakinetoplastina</taxon>
        <taxon>Eubodonida</taxon>
        <taxon>Bodonidae</taxon>
        <taxon>Bodo</taxon>
    </lineage>
</organism>
<reference evidence="10" key="1">
    <citation type="submission" date="2015-09" db="EMBL/GenBank/DDBJ databases">
        <authorList>
            <consortium name="Pathogen Informatics"/>
        </authorList>
    </citation>
    <scope>NUCLEOTIDE SEQUENCE [LARGE SCALE GENOMIC DNA]</scope>
    <source>
        <strain evidence="10">Lake Konstanz</strain>
    </source>
</reference>
<dbReference type="InterPro" id="IPR013986">
    <property type="entry name" value="DExx_box_DNA_helicase_dom_sf"/>
</dbReference>
<protein>
    <submittedName>
        <fullName evidence="9">Helicase, putative</fullName>
    </submittedName>
</protein>
<dbReference type="GO" id="GO:0005524">
    <property type="term" value="F:ATP binding"/>
    <property type="evidence" value="ECO:0007669"/>
    <property type="project" value="UniProtKB-UniRule"/>
</dbReference>
<evidence type="ECO:0000256" key="6">
    <source>
        <dbReference type="PROSITE-ProRule" id="PRU00560"/>
    </source>
</evidence>
<dbReference type="GO" id="GO:0043138">
    <property type="term" value="F:3'-5' DNA helicase activity"/>
    <property type="evidence" value="ECO:0007669"/>
    <property type="project" value="UniProtKB-EC"/>
</dbReference>
<evidence type="ECO:0000256" key="7">
    <source>
        <dbReference type="SAM" id="MobiDB-lite"/>
    </source>
</evidence>
<dbReference type="Gene3D" id="3.40.50.300">
    <property type="entry name" value="P-loop containing nucleotide triphosphate hydrolases"/>
    <property type="match status" value="2"/>
</dbReference>
<evidence type="ECO:0000313" key="9">
    <source>
        <dbReference type="EMBL" id="CUG92587.1"/>
    </source>
</evidence>
<sequence>MPTPVKTMLRLSTGLGCPHQADIVDTSAQIGNQPALQVLRVQKLSRQHDAAAASATKRPREVNDDWLFQEDLHNRQTAQNTAAATVKTEHSFVVKKEEVDASPPPPQQWRAPYTTPGCDGIVVVSYDTAPTHPLHKPHDRDDSLSSSGTTNWKPTASGVDVNDGTCIPVESSRERPLDKFQMLCVTHDTNGPLLIRAGAGSGKTQTISKRIAYLMERGVPPYHILGLSFSRASAEELRHRVAATLPRHRVPDAAKLKLKTIHGFCLEMLRKYHEQGGRLVLFDDKQRRKVAERAVMSMMAAANRGQAPRRIDRDAVNKLIKFIDQTKRTIPSNGARTWNALGRGGQELAAQFKKYEDILHDEEGAVDFADLQWYLYLLLTDATPRDDLQGRTVAQDIQRRFTHIIVDEVQDVDSVQYEILCRVAGDACRVSCVGDPRQAIYGFRGAVKNFFDTWKSRFSVKDEGQRELLYNYRSVSQVVEVGNVVAAGYAGNCSSTKGTGAFPVTIHYAAHVEDMNHKALNLIQSITSSSSTRGLRYSDIGIVTRKSATGRELQKFLQCHHIPCKTLRRRDPTAAVMMRGLLAHLRCIIDPYASNVDVMEALEYPE</sequence>
<keyword evidence="5" id="KW-0238">DNA-binding</keyword>
<feature type="non-terminal residue" evidence="9">
    <location>
        <position position="606"/>
    </location>
</feature>
<keyword evidence="1 6" id="KW-0547">Nucleotide-binding</keyword>
<evidence type="ECO:0000256" key="2">
    <source>
        <dbReference type="ARBA" id="ARBA00022801"/>
    </source>
</evidence>
<feature type="domain" description="UvrD-like helicase ATP-binding" evidence="8">
    <location>
        <begin position="176"/>
        <end position="475"/>
    </location>
</feature>
<evidence type="ECO:0000259" key="8">
    <source>
        <dbReference type="PROSITE" id="PS51198"/>
    </source>
</evidence>
<accession>A0A0S4JTZ3</accession>
<dbReference type="EMBL" id="CYKH01002064">
    <property type="protein sequence ID" value="CUG92587.1"/>
    <property type="molecule type" value="Genomic_DNA"/>
</dbReference>